<evidence type="ECO:0000256" key="4">
    <source>
        <dbReference type="ARBA" id="ARBA00011648"/>
    </source>
</evidence>
<comment type="similarity">
    <text evidence="3">Belongs to the ATPase A chain family.</text>
</comment>
<evidence type="ECO:0000256" key="14">
    <source>
        <dbReference type="SAM" id="Phobius"/>
    </source>
</evidence>
<dbReference type="GO" id="GO:0046933">
    <property type="term" value="F:proton-transporting ATP synthase activity, rotational mechanism"/>
    <property type="evidence" value="ECO:0007669"/>
    <property type="project" value="TreeGrafter"/>
</dbReference>
<comment type="subunit">
    <text evidence="4">F-type ATPases have 2 components, CF(1) - the catalytic core - and CF(0) - the membrane proton channel. CF(1) has five subunits: alpha(3), beta(3), gamma(1), delta(1), epsilon(1). CF(0) has three main subunits: a, b and c.</text>
</comment>
<keyword evidence="12" id="KW-0066">ATP synthesis</keyword>
<dbReference type="PROSITE" id="PS00449">
    <property type="entry name" value="ATPASE_A"/>
    <property type="match status" value="1"/>
</dbReference>
<dbReference type="SUPFAM" id="SSF81336">
    <property type="entry name" value="F1F0 ATP synthase subunit A"/>
    <property type="match status" value="1"/>
</dbReference>
<reference evidence="15" key="1">
    <citation type="submission" date="2023-07" db="EMBL/GenBank/DDBJ databases">
        <authorList>
            <person name="Li X."/>
        </authorList>
    </citation>
    <scope>NUCLEOTIDE SEQUENCE</scope>
    <source>
        <tissue evidence="15">China</tissue>
    </source>
</reference>
<keyword evidence="7 14" id="KW-0812">Transmembrane</keyword>
<keyword evidence="5" id="KW-0813">Transport</keyword>
<dbReference type="InterPro" id="IPR045083">
    <property type="entry name" value="ATP_synth_F0_asu_bact/mt"/>
</dbReference>
<evidence type="ECO:0000256" key="6">
    <source>
        <dbReference type="ARBA" id="ARBA00022547"/>
    </source>
</evidence>
<geneLocation type="mitochondrion" evidence="15"/>
<name>A0AA51RGU1_9CUCU</name>
<evidence type="ECO:0000256" key="7">
    <source>
        <dbReference type="ARBA" id="ARBA00022692"/>
    </source>
</evidence>
<accession>A0AA51RGU1</accession>
<feature type="transmembrane region" description="Helical" evidence="14">
    <location>
        <begin position="205"/>
        <end position="222"/>
    </location>
</feature>
<evidence type="ECO:0000256" key="2">
    <source>
        <dbReference type="ARBA" id="ARBA00004141"/>
    </source>
</evidence>
<dbReference type="PANTHER" id="PTHR11410:SF0">
    <property type="entry name" value="ATP SYNTHASE SUBUNIT A"/>
    <property type="match status" value="1"/>
</dbReference>
<evidence type="ECO:0000256" key="12">
    <source>
        <dbReference type="ARBA" id="ARBA00023310"/>
    </source>
</evidence>
<gene>
    <name evidence="15" type="primary">ATP6</name>
</gene>
<evidence type="ECO:0000256" key="11">
    <source>
        <dbReference type="ARBA" id="ARBA00023136"/>
    </source>
</evidence>
<feature type="transmembrane region" description="Helical" evidence="14">
    <location>
        <begin position="87"/>
        <end position="112"/>
    </location>
</feature>
<dbReference type="InterPro" id="IPR023011">
    <property type="entry name" value="ATP_synth_F0_asu_AS"/>
</dbReference>
<dbReference type="Gene3D" id="1.20.120.220">
    <property type="entry name" value="ATP synthase, F0 complex, subunit A"/>
    <property type="match status" value="1"/>
</dbReference>
<keyword evidence="8" id="KW-0375">Hydrogen ion transport</keyword>
<evidence type="ECO:0000256" key="1">
    <source>
        <dbReference type="ARBA" id="ARBA00002070"/>
    </source>
</evidence>
<dbReference type="Pfam" id="PF00119">
    <property type="entry name" value="ATP-synt_A"/>
    <property type="match status" value="1"/>
</dbReference>
<sequence>MMTNLFSSFDPTTHFLSMNWMSSLLIFFIMPSTYWLMPSRLTMLMNNILMILHKEFKILIKSNSFNGSTIIFITLFMFIMFNNLMGLFPYIFTASSHMNFTLALSIPVWLSFSLYGWCKNTTHMFAHLVPQGAPSMLLPFLVLVESISNIIRPGTLAIRLTANMIAGHLLITLMSNYGSSLSIIFLQILILSQILLLILESAVSIIQAYVFAILMTLYSSEIQ</sequence>
<dbReference type="InterPro" id="IPR035908">
    <property type="entry name" value="F0_ATP_A_sf"/>
</dbReference>
<feature type="transmembrane region" description="Helical" evidence="14">
    <location>
        <begin position="58"/>
        <end position="81"/>
    </location>
</feature>
<dbReference type="CDD" id="cd00310">
    <property type="entry name" value="ATP-synt_Fo_a_6"/>
    <property type="match status" value="1"/>
</dbReference>
<evidence type="ECO:0000313" key="15">
    <source>
        <dbReference type="EMBL" id="WMQ52326.1"/>
    </source>
</evidence>
<dbReference type="GO" id="GO:0045259">
    <property type="term" value="C:proton-transporting ATP synthase complex"/>
    <property type="evidence" value="ECO:0007669"/>
    <property type="project" value="UniProtKB-KW"/>
</dbReference>
<dbReference type="EMBL" id="OR255928">
    <property type="protein sequence ID" value="WMQ52326.1"/>
    <property type="molecule type" value="Genomic_DNA"/>
</dbReference>
<protein>
    <recommendedName>
        <fullName evidence="13">ATP synthase subunit a</fullName>
    </recommendedName>
</protein>
<evidence type="ECO:0000256" key="3">
    <source>
        <dbReference type="ARBA" id="ARBA00006810"/>
    </source>
</evidence>
<dbReference type="GO" id="GO:0005743">
    <property type="term" value="C:mitochondrial inner membrane"/>
    <property type="evidence" value="ECO:0007669"/>
    <property type="project" value="UniProtKB-SubCell"/>
</dbReference>
<organism evidence="15">
    <name type="scientific">Ceutorhynchus albosuturalis</name>
    <dbReference type="NCBI Taxonomy" id="342699"/>
    <lineage>
        <taxon>Eukaryota</taxon>
        <taxon>Metazoa</taxon>
        <taxon>Ecdysozoa</taxon>
        <taxon>Arthropoda</taxon>
        <taxon>Hexapoda</taxon>
        <taxon>Insecta</taxon>
        <taxon>Pterygota</taxon>
        <taxon>Neoptera</taxon>
        <taxon>Endopterygota</taxon>
        <taxon>Coleoptera</taxon>
        <taxon>Polyphaga</taxon>
        <taxon>Cucujiformia</taxon>
        <taxon>Curculionidae</taxon>
        <taxon>Ceutorhynchinae</taxon>
        <taxon>Ceutorhynchus</taxon>
    </lineage>
</organism>
<keyword evidence="15" id="KW-0496">Mitochondrion</keyword>
<dbReference type="AlphaFoldDB" id="A0AA51RGU1"/>
<keyword evidence="10" id="KW-0406">Ion transport</keyword>
<feature type="transmembrane region" description="Helical" evidence="14">
    <location>
        <begin position="20"/>
        <end position="37"/>
    </location>
</feature>
<dbReference type="InterPro" id="IPR000568">
    <property type="entry name" value="ATP_synth_F0_asu"/>
</dbReference>
<evidence type="ECO:0000256" key="8">
    <source>
        <dbReference type="ARBA" id="ARBA00022781"/>
    </source>
</evidence>
<dbReference type="PANTHER" id="PTHR11410">
    <property type="entry name" value="ATP SYNTHASE SUBUNIT A"/>
    <property type="match status" value="1"/>
</dbReference>
<keyword evidence="6" id="KW-0138">CF(0)</keyword>
<proteinExistence type="inferred from homology"/>
<evidence type="ECO:0000256" key="5">
    <source>
        <dbReference type="ARBA" id="ARBA00022448"/>
    </source>
</evidence>
<comment type="subcellular location">
    <subcellularLocation>
        <location evidence="2">Membrane</location>
        <topology evidence="2">Multi-pass membrane protein</topology>
    </subcellularLocation>
    <subcellularLocation>
        <location evidence="13">Mitochondrion inner membrane</location>
        <topology evidence="13">Multi-pass membrane protein</topology>
    </subcellularLocation>
</comment>
<evidence type="ECO:0000256" key="13">
    <source>
        <dbReference type="RuleBase" id="RU004450"/>
    </source>
</evidence>
<dbReference type="NCBIfam" id="TIGR01131">
    <property type="entry name" value="ATP_synt_6_or_A"/>
    <property type="match status" value="1"/>
</dbReference>
<evidence type="ECO:0000256" key="10">
    <source>
        <dbReference type="ARBA" id="ARBA00023065"/>
    </source>
</evidence>
<keyword evidence="9 14" id="KW-1133">Transmembrane helix</keyword>
<evidence type="ECO:0000256" key="9">
    <source>
        <dbReference type="ARBA" id="ARBA00022989"/>
    </source>
</evidence>
<keyword evidence="11 14" id="KW-0472">Membrane</keyword>
<comment type="function">
    <text evidence="1">Mitochondrial membrane ATP synthase (F(1)F(0) ATP synthase or Complex V) produces ATP from ADP in the presence of a proton gradient across the membrane which is generated by electron transport complexes of the respiratory chain. F-type ATPases consist of two structural domains, F(1) - containing the extramembraneous catalytic core and F(0) - containing the membrane proton channel, linked together by a central stalk and a peripheral stalk. During catalysis, ATP synthesis in the catalytic domain of F(1) is coupled via a rotary mechanism of the central stalk subunits to proton translocation. Key component of the proton channel; it may play a direct role in the translocation of protons across the membrane.</text>
</comment>
<dbReference type="PRINTS" id="PR00123">
    <property type="entry name" value="ATPASEA"/>
</dbReference>